<keyword evidence="3" id="KW-0677">Repeat</keyword>
<evidence type="ECO:0000256" key="3">
    <source>
        <dbReference type="ARBA" id="ARBA00022737"/>
    </source>
</evidence>
<evidence type="ECO:0000256" key="10">
    <source>
        <dbReference type="SAM" id="MobiDB-lite"/>
    </source>
</evidence>
<protein>
    <recommendedName>
        <fullName evidence="15">PHD finger protein 10</fullName>
    </recommendedName>
</protein>
<evidence type="ECO:0000256" key="2">
    <source>
        <dbReference type="ARBA" id="ARBA00022723"/>
    </source>
</evidence>
<evidence type="ECO:0000256" key="5">
    <source>
        <dbReference type="ARBA" id="ARBA00022833"/>
    </source>
</evidence>
<feature type="compositionally biased region" description="Polar residues" evidence="10">
    <location>
        <begin position="230"/>
        <end position="241"/>
    </location>
</feature>
<dbReference type="InterPro" id="IPR011011">
    <property type="entry name" value="Znf_FYVE_PHD"/>
</dbReference>
<proteinExistence type="predicted"/>
<dbReference type="GO" id="GO:0008270">
    <property type="term" value="F:zinc ion binding"/>
    <property type="evidence" value="ECO:0007669"/>
    <property type="project" value="UniProtKB-KW"/>
</dbReference>
<evidence type="ECO:0000256" key="7">
    <source>
        <dbReference type="ARBA" id="ARBA00023163"/>
    </source>
</evidence>
<feature type="domain" description="PHD-type" evidence="11">
    <location>
        <begin position="508"/>
        <end position="576"/>
    </location>
</feature>
<dbReference type="InterPro" id="IPR001965">
    <property type="entry name" value="Znf_PHD"/>
</dbReference>
<keyword evidence="7" id="KW-0804">Transcription</keyword>
<dbReference type="PANTHER" id="PTHR45888">
    <property type="entry name" value="HL01030P-RELATED"/>
    <property type="match status" value="1"/>
</dbReference>
<dbReference type="SMART" id="SM00249">
    <property type="entry name" value="PHD"/>
    <property type="match status" value="3"/>
</dbReference>
<feature type="region of interest" description="Disordered" evidence="10">
    <location>
        <begin position="1"/>
        <end position="94"/>
    </location>
</feature>
<keyword evidence="6" id="KW-0805">Transcription regulation</keyword>
<dbReference type="PROSITE" id="PS50089">
    <property type="entry name" value="ZF_RING_2"/>
    <property type="match status" value="1"/>
</dbReference>
<evidence type="ECO:0000256" key="4">
    <source>
        <dbReference type="ARBA" id="ARBA00022771"/>
    </source>
</evidence>
<evidence type="ECO:0008006" key="15">
    <source>
        <dbReference type="Google" id="ProtNLM"/>
    </source>
</evidence>
<dbReference type="InterPro" id="IPR013933">
    <property type="entry name" value="CRC_Rsc7/Swp82"/>
</dbReference>
<evidence type="ECO:0000259" key="11">
    <source>
        <dbReference type="PROSITE" id="PS50016"/>
    </source>
</evidence>
<dbReference type="EMBL" id="JAEPRE010000022">
    <property type="protein sequence ID" value="KAG2236099.1"/>
    <property type="molecule type" value="Genomic_DNA"/>
</dbReference>
<gene>
    <name evidence="13" type="ORF">INT48_006115</name>
</gene>
<dbReference type="GO" id="GO:0005634">
    <property type="term" value="C:nucleus"/>
    <property type="evidence" value="ECO:0007669"/>
    <property type="project" value="UniProtKB-SubCell"/>
</dbReference>
<evidence type="ECO:0000256" key="6">
    <source>
        <dbReference type="ARBA" id="ARBA00023015"/>
    </source>
</evidence>
<keyword evidence="2" id="KW-0479">Metal-binding</keyword>
<keyword evidence="5" id="KW-0862">Zinc</keyword>
<dbReference type="InterPro" id="IPR013083">
    <property type="entry name" value="Znf_RING/FYVE/PHD"/>
</dbReference>
<feature type="region of interest" description="Disordered" evidence="10">
    <location>
        <begin position="222"/>
        <end position="241"/>
    </location>
</feature>
<dbReference type="Proteomes" id="UP000613177">
    <property type="component" value="Unassembled WGS sequence"/>
</dbReference>
<evidence type="ECO:0000313" key="14">
    <source>
        <dbReference type="Proteomes" id="UP000613177"/>
    </source>
</evidence>
<keyword evidence="14" id="KW-1185">Reference proteome</keyword>
<name>A0A8H7SSH1_9FUNG</name>
<dbReference type="InterPro" id="IPR001841">
    <property type="entry name" value="Znf_RING"/>
</dbReference>
<dbReference type="PROSITE" id="PS50016">
    <property type="entry name" value="ZF_PHD_2"/>
    <property type="match status" value="3"/>
</dbReference>
<comment type="caution">
    <text evidence="13">The sequence shown here is derived from an EMBL/GenBank/DDBJ whole genome shotgun (WGS) entry which is preliminary data.</text>
</comment>
<feature type="domain" description="PHD-type" evidence="11">
    <location>
        <begin position="668"/>
        <end position="732"/>
    </location>
</feature>
<sequence length="797" mass="89283">MSPRETMKRRRGRPPTGSTSSPPPTARKTSSRIASNAIKRQSEPEVRSSSRKRGRPAAQTNSGQEDNDAKRRRDSVQSSGKSEDEDSDFDEIGEEKIDKNGKLLGVTTFTLTGHGNQVLVLAMEPSKLLGYRDSHILFQKHPQLKRVRITEEERQHLIDTGVLITRFKNPEVAVVTARSLFKCFGHRVIKNGKTSKDDYYENNPDKHHIIPDEPIKEELAEDRSRKSLIGKTTRSEGYSSSVPLSNQTWIHHAALAARGFNAQLHERRAGKPTFYDIHSNINQVPASYQPSSCRFEFNKGGKESNEQVVEFKKKLNEHNTPLYRGLGKDLLDYDVDAVIESLTTEEEKEQARNILLNQETLIKDDDRYPLSLMEGQFQSVFPIHQARFNYPIPKISEPTILIDTAQSLAAQQYYLSLVYQSVNQYADPQRQQQPSPVGRMSPATYIMPTANIPVAPQPEPIVCGTLLAGNQICRRHVNRAGEKCQLHVPVKSLTDYAKAPPPTTVYSDNKCADCHELRAADSLFSSDEEHITDDFAVVKCAKCTRKYHPICANLTTPRQVAAVESYPWSCPECKICCVCKSAGDESTLMICDGCDRGWHTGCCNPPVDNVPEGSWLCPLCADCHGCEEHGMAEESQYTHATAPKSDRYKYPAYLATYCHKCNDNFQDDRFCPVCLKTYNEEENDDDDNEMVACDACDHWVHTRCDEILTPEKYQILCDDEDAKYSCPMCEDRLKRIVDTSTADLALKGLSAPSGVCVGLLGGKVKTRGVIKYKNIKVGVPEINGTGVAEMPSNYKQS</sequence>
<feature type="domain" description="RING-type" evidence="12">
    <location>
        <begin position="671"/>
        <end position="730"/>
    </location>
</feature>
<feature type="compositionally biased region" description="Acidic residues" evidence="10">
    <location>
        <begin position="83"/>
        <end position="93"/>
    </location>
</feature>
<organism evidence="13 14">
    <name type="scientific">Thamnidium elegans</name>
    <dbReference type="NCBI Taxonomy" id="101142"/>
    <lineage>
        <taxon>Eukaryota</taxon>
        <taxon>Fungi</taxon>
        <taxon>Fungi incertae sedis</taxon>
        <taxon>Mucoromycota</taxon>
        <taxon>Mucoromycotina</taxon>
        <taxon>Mucoromycetes</taxon>
        <taxon>Mucorales</taxon>
        <taxon>Mucorineae</taxon>
        <taxon>Mucoraceae</taxon>
        <taxon>Thamnidium</taxon>
    </lineage>
</organism>
<dbReference type="PANTHER" id="PTHR45888:SF4">
    <property type="entry name" value="PHD FINGER PROTEIN 10"/>
    <property type="match status" value="1"/>
</dbReference>
<dbReference type="AlphaFoldDB" id="A0A8H7SSH1"/>
<keyword evidence="4 9" id="KW-0863">Zinc-finger</keyword>
<reference evidence="13" key="1">
    <citation type="submission" date="2021-01" db="EMBL/GenBank/DDBJ databases">
        <title>Metabolic potential, ecology and presence of endohyphal bacteria is reflected in genomic diversity of Mucoromycotina.</title>
        <authorList>
            <person name="Muszewska A."/>
            <person name="Okrasinska A."/>
            <person name="Steczkiewicz K."/>
            <person name="Drgas O."/>
            <person name="Orlowska M."/>
            <person name="Perlinska-Lenart U."/>
            <person name="Aleksandrzak-Piekarczyk T."/>
            <person name="Szatraj K."/>
            <person name="Zielenkiewicz U."/>
            <person name="Pilsyk S."/>
            <person name="Malc E."/>
            <person name="Mieczkowski P."/>
            <person name="Kruszewska J.S."/>
            <person name="Biernat P."/>
            <person name="Pawlowska J."/>
        </authorList>
    </citation>
    <scope>NUCLEOTIDE SEQUENCE</scope>
    <source>
        <strain evidence="13">WA0000018081</strain>
    </source>
</reference>
<comment type="subcellular location">
    <subcellularLocation>
        <location evidence="1">Nucleus</location>
    </subcellularLocation>
</comment>
<evidence type="ECO:0000259" key="12">
    <source>
        <dbReference type="PROSITE" id="PS50089"/>
    </source>
</evidence>
<dbReference type="Pfam" id="PF08624">
    <property type="entry name" value="CRC_subunit"/>
    <property type="match status" value="1"/>
</dbReference>
<evidence type="ECO:0000256" key="8">
    <source>
        <dbReference type="ARBA" id="ARBA00023242"/>
    </source>
</evidence>
<dbReference type="SUPFAM" id="SSF57903">
    <property type="entry name" value="FYVE/PHD zinc finger"/>
    <property type="match status" value="3"/>
</dbReference>
<dbReference type="Gene3D" id="3.30.40.10">
    <property type="entry name" value="Zinc/RING finger domain, C3HC4 (zinc finger)"/>
    <property type="match status" value="2"/>
</dbReference>
<evidence type="ECO:0000313" key="13">
    <source>
        <dbReference type="EMBL" id="KAG2236099.1"/>
    </source>
</evidence>
<keyword evidence="8" id="KW-0539">Nucleus</keyword>
<evidence type="ECO:0000256" key="1">
    <source>
        <dbReference type="ARBA" id="ARBA00004123"/>
    </source>
</evidence>
<dbReference type="Pfam" id="PF00628">
    <property type="entry name" value="PHD"/>
    <property type="match status" value="2"/>
</dbReference>
<feature type="domain" description="PHD-type" evidence="11">
    <location>
        <begin position="573"/>
        <end position="623"/>
    </location>
</feature>
<evidence type="ECO:0000256" key="9">
    <source>
        <dbReference type="PROSITE-ProRule" id="PRU00175"/>
    </source>
</evidence>
<accession>A0A8H7SSH1</accession>
<dbReference type="SMART" id="SM00184">
    <property type="entry name" value="RING"/>
    <property type="match status" value="3"/>
</dbReference>
<dbReference type="InterPro" id="IPR019787">
    <property type="entry name" value="Znf_PHD-finger"/>
</dbReference>